<dbReference type="EMBL" id="VSSQ01059062">
    <property type="protein sequence ID" value="MPN12668.1"/>
    <property type="molecule type" value="Genomic_DNA"/>
</dbReference>
<comment type="caution">
    <text evidence="1">The sequence shown here is derived from an EMBL/GenBank/DDBJ whole genome shotgun (WGS) entry which is preliminary data.</text>
</comment>
<protein>
    <submittedName>
        <fullName evidence="1">Uncharacterized protein</fullName>
    </submittedName>
</protein>
<evidence type="ECO:0000313" key="1">
    <source>
        <dbReference type="EMBL" id="MPN12668.1"/>
    </source>
</evidence>
<organism evidence="1">
    <name type="scientific">bioreactor metagenome</name>
    <dbReference type="NCBI Taxonomy" id="1076179"/>
    <lineage>
        <taxon>unclassified sequences</taxon>
        <taxon>metagenomes</taxon>
        <taxon>ecological metagenomes</taxon>
    </lineage>
</organism>
<gene>
    <name evidence="1" type="ORF">SDC9_159987</name>
</gene>
<reference evidence="1" key="1">
    <citation type="submission" date="2019-08" db="EMBL/GenBank/DDBJ databases">
        <authorList>
            <person name="Kucharzyk K."/>
            <person name="Murdoch R.W."/>
            <person name="Higgins S."/>
            <person name="Loffler F."/>
        </authorList>
    </citation>
    <scope>NUCLEOTIDE SEQUENCE</scope>
</reference>
<dbReference type="AlphaFoldDB" id="A0A645FE46"/>
<sequence length="73" mass="7664">MPVPSAKYAFVSCSAKKAPMPQLAVERDQVGCCADAQGCFAEEANMLLSVVPQVLVGRVDSSVLMCCLCSGDH</sequence>
<proteinExistence type="predicted"/>
<accession>A0A645FE46</accession>
<name>A0A645FE46_9ZZZZ</name>